<dbReference type="PANTHER" id="PTHR15394">
    <property type="entry name" value="SERINE HYDROLASE RBBP9"/>
    <property type="match status" value="1"/>
</dbReference>
<accession>A0ABW4W038</accession>
<dbReference type="InterPro" id="IPR010662">
    <property type="entry name" value="RBBP9/YdeN"/>
</dbReference>
<dbReference type="InterPro" id="IPR029058">
    <property type="entry name" value="AB_hydrolase_fold"/>
</dbReference>
<dbReference type="Gene3D" id="3.40.50.1820">
    <property type="entry name" value="alpha/beta hydrolase"/>
    <property type="match status" value="1"/>
</dbReference>
<evidence type="ECO:0000313" key="2">
    <source>
        <dbReference type="Proteomes" id="UP001597383"/>
    </source>
</evidence>
<dbReference type="SUPFAM" id="SSF53474">
    <property type="entry name" value="alpha/beta-Hydrolases"/>
    <property type="match status" value="1"/>
</dbReference>
<organism evidence="1 2">
    <name type="scientific">Ornithinibacillus salinisoli</name>
    <dbReference type="NCBI Taxonomy" id="1848459"/>
    <lineage>
        <taxon>Bacteria</taxon>
        <taxon>Bacillati</taxon>
        <taxon>Bacillota</taxon>
        <taxon>Bacilli</taxon>
        <taxon>Bacillales</taxon>
        <taxon>Bacillaceae</taxon>
        <taxon>Ornithinibacillus</taxon>
    </lineage>
</organism>
<keyword evidence="1" id="KW-0378">Hydrolase</keyword>
<evidence type="ECO:0000313" key="1">
    <source>
        <dbReference type="EMBL" id="MFD2043605.1"/>
    </source>
</evidence>
<dbReference type="EMBL" id="JBHUHQ010000009">
    <property type="protein sequence ID" value="MFD2043605.1"/>
    <property type="molecule type" value="Genomic_DNA"/>
</dbReference>
<dbReference type="RefSeq" id="WP_377555330.1">
    <property type="nucleotide sequence ID" value="NZ_JBHUHQ010000009.1"/>
</dbReference>
<keyword evidence="2" id="KW-1185">Reference proteome</keyword>
<protein>
    <submittedName>
        <fullName evidence="1">Alpha/beta hydrolase</fullName>
    </submittedName>
</protein>
<name>A0ABW4W038_9BACI</name>
<dbReference type="Proteomes" id="UP001597383">
    <property type="component" value="Unassembled WGS sequence"/>
</dbReference>
<gene>
    <name evidence="1" type="ORF">ACFSJF_04855</name>
</gene>
<reference evidence="2" key="1">
    <citation type="journal article" date="2019" name="Int. J. Syst. Evol. Microbiol.">
        <title>The Global Catalogue of Microorganisms (GCM) 10K type strain sequencing project: providing services to taxonomists for standard genome sequencing and annotation.</title>
        <authorList>
            <consortium name="The Broad Institute Genomics Platform"/>
            <consortium name="The Broad Institute Genome Sequencing Center for Infectious Disease"/>
            <person name="Wu L."/>
            <person name="Ma J."/>
        </authorList>
    </citation>
    <scope>NUCLEOTIDE SEQUENCE [LARGE SCALE GENOMIC DNA]</scope>
    <source>
        <strain evidence="2">R28</strain>
    </source>
</reference>
<dbReference type="GO" id="GO:0016787">
    <property type="term" value="F:hydrolase activity"/>
    <property type="evidence" value="ECO:0007669"/>
    <property type="project" value="UniProtKB-KW"/>
</dbReference>
<proteinExistence type="predicted"/>
<dbReference type="PANTHER" id="PTHR15394:SF3">
    <property type="entry name" value="SERINE HYDROLASE RBBP9"/>
    <property type="match status" value="1"/>
</dbReference>
<dbReference type="Pfam" id="PF06821">
    <property type="entry name" value="Ser_hydrolase"/>
    <property type="match status" value="1"/>
</dbReference>
<comment type="caution">
    <text evidence="1">The sequence shown here is derived from an EMBL/GenBank/DDBJ whole genome shotgun (WGS) entry which is preliminary data.</text>
</comment>
<sequence>MKKQLLFIHSAGPQSEQQGSVDLIGYLANELQDRYEFITPHMPYPEDPNYGQWKEKLSKVIEELDGEVICIGHSLGGAVLLKYLSEETCPLTVTGLFNIAVPYWGLDNEWIYQDFELKGNYIERLPKIPEIYLYHSEFDPIVPYDHFLQYIKDFPQAKNRKLSGDSHLFQDGIPQLISDLKKL</sequence>